<keyword evidence="2" id="KW-0813">Transport</keyword>
<evidence type="ECO:0000259" key="8">
    <source>
        <dbReference type="Pfam" id="PF00999"/>
    </source>
</evidence>
<evidence type="ECO:0000256" key="4">
    <source>
        <dbReference type="ARBA" id="ARBA00022989"/>
    </source>
</evidence>
<evidence type="ECO:0000256" key="3">
    <source>
        <dbReference type="ARBA" id="ARBA00022692"/>
    </source>
</evidence>
<feature type="transmembrane region" description="Helical" evidence="7">
    <location>
        <begin position="226"/>
        <end position="245"/>
    </location>
</feature>
<keyword evidence="3 7" id="KW-0812">Transmembrane</keyword>
<keyword evidence="10" id="KW-1185">Reference proteome</keyword>
<dbReference type="Pfam" id="PF00999">
    <property type="entry name" value="Na_H_Exchanger"/>
    <property type="match status" value="1"/>
</dbReference>
<dbReference type="EMBL" id="BOPC01000038">
    <property type="protein sequence ID" value="GIJ27820.1"/>
    <property type="molecule type" value="Genomic_DNA"/>
</dbReference>
<dbReference type="InterPro" id="IPR006153">
    <property type="entry name" value="Cation/H_exchanger_TM"/>
</dbReference>
<comment type="caution">
    <text evidence="9">The sequence shown here is derived from an EMBL/GenBank/DDBJ whole genome shotgun (WGS) entry which is preliminary data.</text>
</comment>
<dbReference type="InterPro" id="IPR038770">
    <property type="entry name" value="Na+/solute_symporter_sf"/>
</dbReference>
<keyword evidence="5" id="KW-0406">Ion transport</keyword>
<dbReference type="PANTHER" id="PTHR32468">
    <property type="entry name" value="CATION/H + ANTIPORTER"/>
    <property type="match status" value="1"/>
</dbReference>
<evidence type="ECO:0000256" key="5">
    <source>
        <dbReference type="ARBA" id="ARBA00023065"/>
    </source>
</evidence>
<evidence type="ECO:0000256" key="1">
    <source>
        <dbReference type="ARBA" id="ARBA00004141"/>
    </source>
</evidence>
<proteinExistence type="predicted"/>
<evidence type="ECO:0000256" key="6">
    <source>
        <dbReference type="ARBA" id="ARBA00023136"/>
    </source>
</evidence>
<protein>
    <recommendedName>
        <fullName evidence="8">Cation/H+ exchanger transmembrane domain-containing protein</fullName>
    </recommendedName>
</protein>
<evidence type="ECO:0000313" key="10">
    <source>
        <dbReference type="Proteomes" id="UP000653076"/>
    </source>
</evidence>
<accession>A0ABQ4JCB9</accession>
<dbReference type="Gene3D" id="1.20.1530.20">
    <property type="match status" value="1"/>
</dbReference>
<dbReference type="Proteomes" id="UP000653076">
    <property type="component" value="Unassembled WGS sequence"/>
</dbReference>
<feature type="transmembrane region" description="Helical" evidence="7">
    <location>
        <begin position="347"/>
        <end position="367"/>
    </location>
</feature>
<feature type="transmembrane region" description="Helical" evidence="7">
    <location>
        <begin position="66"/>
        <end position="84"/>
    </location>
</feature>
<name>A0ABQ4JCB9_9ACTN</name>
<keyword evidence="6 7" id="KW-0472">Membrane</keyword>
<comment type="subcellular location">
    <subcellularLocation>
        <location evidence="1">Membrane</location>
        <topology evidence="1">Multi-pass membrane protein</topology>
    </subcellularLocation>
</comment>
<evidence type="ECO:0000313" key="9">
    <source>
        <dbReference type="EMBL" id="GIJ27820.1"/>
    </source>
</evidence>
<keyword evidence="4 7" id="KW-1133">Transmembrane helix</keyword>
<feature type="transmembrane region" description="Helical" evidence="7">
    <location>
        <begin position="175"/>
        <end position="205"/>
    </location>
</feature>
<sequence length="439" mass="46070">MATHQVSALLLALAAISLLAAMAGAAARRLRQPPVIGEVALGILLGPTLLNGLVSDTLFPADIRPFLSALAALGVVLFMFTVGAELNAGLLRGRRMVAGTVAAGSVAVPFGLGALLALYLFNRHPTDNKTGFVLFMGAAVAVTAFPVLARILTDRGLSRTWLGSVALACAAIDDILAWSLLAVVVAICTAGFGSPLLLLFLPYMLLMLTVVRPMLRRLLKEGGASFARPAPMVITLVGLLTSAAFTEWIGLHFIFGAFFFGAIMPRAASAPEDDVTAQVSDRISHLNGRLLLPVFFVVAGLSVDLSKMDVDDLVELVLILVVAVGGKFFGAFTAARLGGVPTRPASALAILMNTRGLTELVILSVGLELGMLDSPLYSSMVVMALITTAMAGPLLQLIYPLPAAPATPAKLQAAWQHQFRGTERVGERELGRTTPAQVE</sequence>
<feature type="domain" description="Cation/H+ exchanger transmembrane" evidence="8">
    <location>
        <begin position="18"/>
        <end position="396"/>
    </location>
</feature>
<evidence type="ECO:0000256" key="7">
    <source>
        <dbReference type="SAM" id="Phobius"/>
    </source>
</evidence>
<dbReference type="RefSeq" id="WP_204035376.1">
    <property type="nucleotide sequence ID" value="NZ_BOPC01000038.1"/>
</dbReference>
<feature type="transmembrane region" description="Helical" evidence="7">
    <location>
        <begin position="132"/>
        <end position="152"/>
    </location>
</feature>
<evidence type="ECO:0000256" key="2">
    <source>
        <dbReference type="ARBA" id="ARBA00022448"/>
    </source>
</evidence>
<feature type="transmembrane region" description="Helical" evidence="7">
    <location>
        <begin position="251"/>
        <end position="269"/>
    </location>
</feature>
<feature type="transmembrane region" description="Helical" evidence="7">
    <location>
        <begin position="35"/>
        <end position="54"/>
    </location>
</feature>
<gene>
    <name evidence="9" type="ORF">Vqi01_29820</name>
</gene>
<dbReference type="InterPro" id="IPR050794">
    <property type="entry name" value="CPA2_transporter"/>
</dbReference>
<organism evidence="9 10">
    <name type="scientific">Micromonospora qiuiae</name>
    <dbReference type="NCBI Taxonomy" id="502268"/>
    <lineage>
        <taxon>Bacteria</taxon>
        <taxon>Bacillati</taxon>
        <taxon>Actinomycetota</taxon>
        <taxon>Actinomycetes</taxon>
        <taxon>Micromonosporales</taxon>
        <taxon>Micromonosporaceae</taxon>
        <taxon>Micromonospora</taxon>
    </lineage>
</organism>
<feature type="transmembrane region" description="Helical" evidence="7">
    <location>
        <begin position="313"/>
        <end position="335"/>
    </location>
</feature>
<dbReference type="PANTHER" id="PTHR32468:SF0">
    <property type="entry name" value="K(+)_H(+) ANTIPORTER 1"/>
    <property type="match status" value="1"/>
</dbReference>
<feature type="transmembrane region" description="Helical" evidence="7">
    <location>
        <begin position="290"/>
        <end position="307"/>
    </location>
</feature>
<feature type="transmembrane region" description="Helical" evidence="7">
    <location>
        <begin position="96"/>
        <end position="120"/>
    </location>
</feature>
<reference evidence="9 10" key="1">
    <citation type="submission" date="2021-01" db="EMBL/GenBank/DDBJ databases">
        <title>Whole genome shotgun sequence of Verrucosispora qiuiae NBRC 106684.</title>
        <authorList>
            <person name="Komaki H."/>
            <person name="Tamura T."/>
        </authorList>
    </citation>
    <scope>NUCLEOTIDE SEQUENCE [LARGE SCALE GENOMIC DNA]</scope>
    <source>
        <strain evidence="9 10">NBRC 106684</strain>
    </source>
</reference>
<feature type="transmembrane region" description="Helical" evidence="7">
    <location>
        <begin position="379"/>
        <end position="401"/>
    </location>
</feature>